<accession>A0A224YG38</accession>
<evidence type="ECO:0000313" key="1">
    <source>
        <dbReference type="EMBL" id="MAA12762.1"/>
    </source>
</evidence>
<protein>
    <submittedName>
        <fullName evidence="1">Uncharacterized protein</fullName>
    </submittedName>
</protein>
<dbReference type="AlphaFoldDB" id="A0A224YG38"/>
<name>A0A224YG38_9ACAR</name>
<proteinExistence type="predicted"/>
<sequence>MNHPSCWVKKKPHPAWHCYEQLKQILQSCVARSDYKQSAKLPFSRAPCFHKEACAHSFRSCRCLMFDVEHQMLRYLPIVDVNQEQCLDQMRFLPWGIVTCQLRAPRSANITQQPNAHSGIAMGESDQVLPRVLNVATCN</sequence>
<dbReference type="EMBL" id="GFPF01001616">
    <property type="protein sequence ID" value="MAA12762.1"/>
    <property type="molecule type" value="Transcribed_RNA"/>
</dbReference>
<organism evidence="1">
    <name type="scientific">Rhipicephalus zambeziensis</name>
    <dbReference type="NCBI Taxonomy" id="60191"/>
    <lineage>
        <taxon>Eukaryota</taxon>
        <taxon>Metazoa</taxon>
        <taxon>Ecdysozoa</taxon>
        <taxon>Arthropoda</taxon>
        <taxon>Chelicerata</taxon>
        <taxon>Arachnida</taxon>
        <taxon>Acari</taxon>
        <taxon>Parasitiformes</taxon>
        <taxon>Ixodida</taxon>
        <taxon>Ixodoidea</taxon>
        <taxon>Ixodidae</taxon>
        <taxon>Rhipicephalinae</taxon>
        <taxon>Rhipicephalus</taxon>
        <taxon>Rhipicephalus</taxon>
    </lineage>
</organism>
<reference evidence="1" key="1">
    <citation type="journal article" date="2017" name="Parasit. Vectors">
        <title>Sialotranscriptomics of Rhipicephalus zambeziensis reveals intricate expression profiles of secretory proteins and suggests tight temporal transcriptional regulation during blood-feeding.</title>
        <authorList>
            <person name="de Castro M.H."/>
            <person name="de Klerk D."/>
            <person name="Pienaar R."/>
            <person name="Rees D.J.G."/>
            <person name="Mans B.J."/>
        </authorList>
    </citation>
    <scope>NUCLEOTIDE SEQUENCE</scope>
    <source>
        <tissue evidence="1">Salivary glands</tissue>
    </source>
</reference>